<dbReference type="PANTHER" id="PTHR42852">
    <property type="entry name" value="THIOL:DISULFIDE INTERCHANGE PROTEIN DSBE"/>
    <property type="match status" value="1"/>
</dbReference>
<evidence type="ECO:0000256" key="4">
    <source>
        <dbReference type="ARBA" id="ARBA00023284"/>
    </source>
</evidence>
<dbReference type="PANTHER" id="PTHR42852:SF6">
    <property type="entry name" value="THIOL:DISULFIDE INTERCHANGE PROTEIN DSBE"/>
    <property type="match status" value="1"/>
</dbReference>
<keyword evidence="2" id="KW-0201">Cytochrome c-type biogenesis</keyword>
<dbReference type="InterPro" id="IPR050553">
    <property type="entry name" value="Thioredoxin_ResA/DsbE_sf"/>
</dbReference>
<accession>A0A4R6WP95</accession>
<protein>
    <submittedName>
        <fullName evidence="6">Peroxiredoxin</fullName>
    </submittedName>
</protein>
<dbReference type="InterPro" id="IPR036249">
    <property type="entry name" value="Thioredoxin-like_sf"/>
</dbReference>
<name>A0A4R6WP95_9SPHI</name>
<dbReference type="Proteomes" id="UP000295292">
    <property type="component" value="Unassembled WGS sequence"/>
</dbReference>
<proteinExistence type="predicted"/>
<dbReference type="Gene3D" id="3.40.30.10">
    <property type="entry name" value="Glutaredoxin"/>
    <property type="match status" value="1"/>
</dbReference>
<organism evidence="6 7">
    <name type="scientific">Sphingobacterium yanglingense</name>
    <dbReference type="NCBI Taxonomy" id="1437280"/>
    <lineage>
        <taxon>Bacteria</taxon>
        <taxon>Pseudomonadati</taxon>
        <taxon>Bacteroidota</taxon>
        <taxon>Sphingobacteriia</taxon>
        <taxon>Sphingobacteriales</taxon>
        <taxon>Sphingobacteriaceae</taxon>
        <taxon>Sphingobacterium</taxon>
    </lineage>
</organism>
<dbReference type="GO" id="GO:0030313">
    <property type="term" value="C:cell envelope"/>
    <property type="evidence" value="ECO:0007669"/>
    <property type="project" value="UniProtKB-SubCell"/>
</dbReference>
<dbReference type="OrthoDB" id="750178at2"/>
<dbReference type="PROSITE" id="PS00194">
    <property type="entry name" value="THIOREDOXIN_1"/>
    <property type="match status" value="1"/>
</dbReference>
<comment type="caution">
    <text evidence="6">The sequence shown here is derived from an EMBL/GenBank/DDBJ whole genome shotgun (WGS) entry which is preliminary data.</text>
</comment>
<feature type="domain" description="Thioredoxin" evidence="5">
    <location>
        <begin position="229"/>
        <end position="369"/>
    </location>
</feature>
<dbReference type="SUPFAM" id="SSF52833">
    <property type="entry name" value="Thioredoxin-like"/>
    <property type="match status" value="1"/>
</dbReference>
<keyword evidence="4" id="KW-0676">Redox-active center</keyword>
<evidence type="ECO:0000313" key="7">
    <source>
        <dbReference type="Proteomes" id="UP000295292"/>
    </source>
</evidence>
<keyword evidence="3" id="KW-1015">Disulfide bond</keyword>
<keyword evidence="7" id="KW-1185">Reference proteome</keyword>
<sequence length="369" mass="41631">MNKFHVFLFSIFGLGLWSCSNKDTIGIAGEILNPGNVKVVAFYEGDRKLDSVFLSDQNKFKFEREATQPRLLTIEVGKNRYPVIVSPGEKLEFSSNLQDKPEEYKVEGSALSALLRDFAPVKQRKEFLEDSLQGDFVKRMAGKSEPEIESLRADYMAQYRREMVSFTTQAVAFAKANQNNLAGFYAMSILDPDVAENELIAYADGLGDLFSDNRTITQFKEEIAKLRKLAIGQPAPEIIAYTPDNKTVKLSDFKGKYVLVDFWASWCVPCRKENPNIVRLYNQYKDKNFTVLGVSLDNNPGSWMRAVEEDKLTWTNISDLKAWSSDLVLNYRIKAIPASVVLDPSGLIVAKNLRGTDLEAFLQKTLPSN</sequence>
<evidence type="ECO:0000256" key="3">
    <source>
        <dbReference type="ARBA" id="ARBA00023157"/>
    </source>
</evidence>
<dbReference type="InterPro" id="IPR017937">
    <property type="entry name" value="Thioredoxin_CS"/>
</dbReference>
<evidence type="ECO:0000256" key="2">
    <source>
        <dbReference type="ARBA" id="ARBA00022748"/>
    </source>
</evidence>
<dbReference type="GO" id="GO:0016209">
    <property type="term" value="F:antioxidant activity"/>
    <property type="evidence" value="ECO:0007669"/>
    <property type="project" value="InterPro"/>
</dbReference>
<dbReference type="CDD" id="cd02966">
    <property type="entry name" value="TlpA_like_family"/>
    <property type="match status" value="1"/>
</dbReference>
<evidence type="ECO:0000259" key="5">
    <source>
        <dbReference type="PROSITE" id="PS51352"/>
    </source>
</evidence>
<comment type="subcellular location">
    <subcellularLocation>
        <location evidence="1">Cell envelope</location>
    </subcellularLocation>
</comment>
<evidence type="ECO:0000313" key="6">
    <source>
        <dbReference type="EMBL" id="TDQ81279.1"/>
    </source>
</evidence>
<dbReference type="AlphaFoldDB" id="A0A4R6WP95"/>
<dbReference type="RefSeq" id="WP_133582809.1">
    <property type="nucleotide sequence ID" value="NZ_SNYV01000004.1"/>
</dbReference>
<evidence type="ECO:0000256" key="1">
    <source>
        <dbReference type="ARBA" id="ARBA00004196"/>
    </source>
</evidence>
<dbReference type="PROSITE" id="PS51352">
    <property type="entry name" value="THIOREDOXIN_2"/>
    <property type="match status" value="1"/>
</dbReference>
<gene>
    <name evidence="6" type="ORF">CLV99_0400</name>
</gene>
<dbReference type="InterPro" id="IPR000866">
    <property type="entry name" value="AhpC/TSA"/>
</dbReference>
<dbReference type="GO" id="GO:0017004">
    <property type="term" value="P:cytochrome complex assembly"/>
    <property type="evidence" value="ECO:0007669"/>
    <property type="project" value="UniProtKB-KW"/>
</dbReference>
<dbReference type="Pfam" id="PF00578">
    <property type="entry name" value="AhpC-TSA"/>
    <property type="match status" value="1"/>
</dbReference>
<dbReference type="GO" id="GO:0016491">
    <property type="term" value="F:oxidoreductase activity"/>
    <property type="evidence" value="ECO:0007669"/>
    <property type="project" value="InterPro"/>
</dbReference>
<reference evidence="6 7" key="1">
    <citation type="submission" date="2019-03" db="EMBL/GenBank/DDBJ databases">
        <title>Genomic Encyclopedia of Archaeal and Bacterial Type Strains, Phase II (KMG-II): from individual species to whole genera.</title>
        <authorList>
            <person name="Goeker M."/>
        </authorList>
    </citation>
    <scope>NUCLEOTIDE SEQUENCE [LARGE SCALE GENOMIC DNA]</scope>
    <source>
        <strain evidence="6 7">DSM 28353</strain>
    </source>
</reference>
<dbReference type="EMBL" id="SNYV01000004">
    <property type="protein sequence ID" value="TDQ81279.1"/>
    <property type="molecule type" value="Genomic_DNA"/>
</dbReference>
<dbReference type="InterPro" id="IPR013766">
    <property type="entry name" value="Thioredoxin_domain"/>
</dbReference>